<dbReference type="RefSeq" id="WP_328735959.1">
    <property type="nucleotide sequence ID" value="NZ_CP108038.1"/>
</dbReference>
<feature type="region of interest" description="Disordered" evidence="2">
    <location>
        <begin position="74"/>
        <end position="104"/>
    </location>
</feature>
<dbReference type="SUPFAM" id="SSF81606">
    <property type="entry name" value="PP2C-like"/>
    <property type="match status" value="1"/>
</dbReference>
<sequence>MMILDITTGRLQWVNAGHPAPLLIRDRAVLDRLEGPTTLPVGFGGQEPVVSERMLQPGDRLLCFTDGLIEEHHRRGSVRRGAAHRVDQPDPPRPHRGTGGGTSALHALKQERGGTTTDDATILLIEWRGGDADHLAALDWPATMHRLPR</sequence>
<accession>A0ABZ1R1H8</accession>
<gene>
    <name evidence="4" type="ORF">OHT53_23465</name>
</gene>
<keyword evidence="5" id="KW-1185">Reference proteome</keyword>
<dbReference type="InterPro" id="IPR036457">
    <property type="entry name" value="PPM-type-like_dom_sf"/>
</dbReference>
<keyword evidence="1" id="KW-0378">Hydrolase</keyword>
<evidence type="ECO:0000313" key="4">
    <source>
        <dbReference type="EMBL" id="WUN88827.1"/>
    </source>
</evidence>
<evidence type="ECO:0000313" key="5">
    <source>
        <dbReference type="Proteomes" id="UP001432071"/>
    </source>
</evidence>
<dbReference type="PANTHER" id="PTHR43156">
    <property type="entry name" value="STAGE II SPORULATION PROTEIN E-RELATED"/>
    <property type="match status" value="1"/>
</dbReference>
<organism evidence="4 5">
    <name type="scientific">Streptomyces bobili</name>
    <dbReference type="NCBI Taxonomy" id="67280"/>
    <lineage>
        <taxon>Bacteria</taxon>
        <taxon>Bacillati</taxon>
        <taxon>Actinomycetota</taxon>
        <taxon>Actinomycetes</taxon>
        <taxon>Kitasatosporales</taxon>
        <taxon>Streptomycetaceae</taxon>
        <taxon>Streptomyces</taxon>
    </lineage>
</organism>
<evidence type="ECO:0000256" key="2">
    <source>
        <dbReference type="SAM" id="MobiDB-lite"/>
    </source>
</evidence>
<protein>
    <submittedName>
        <fullName evidence="4">Serine/threonine-protein phosphatase</fullName>
    </submittedName>
</protein>
<evidence type="ECO:0000256" key="1">
    <source>
        <dbReference type="ARBA" id="ARBA00022801"/>
    </source>
</evidence>
<dbReference type="InterPro" id="IPR052016">
    <property type="entry name" value="Bact_Sigma-Reg"/>
</dbReference>
<dbReference type="Proteomes" id="UP001432071">
    <property type="component" value="Chromosome"/>
</dbReference>
<dbReference type="Pfam" id="PF07228">
    <property type="entry name" value="SpoIIE"/>
    <property type="match status" value="1"/>
</dbReference>
<dbReference type="EMBL" id="CP108038">
    <property type="protein sequence ID" value="WUN88827.1"/>
    <property type="molecule type" value="Genomic_DNA"/>
</dbReference>
<dbReference type="InterPro" id="IPR001932">
    <property type="entry name" value="PPM-type_phosphatase-like_dom"/>
</dbReference>
<dbReference type="GeneID" id="93763996"/>
<reference evidence="4" key="1">
    <citation type="submission" date="2022-10" db="EMBL/GenBank/DDBJ databases">
        <title>The complete genomes of actinobacterial strains from the NBC collection.</title>
        <authorList>
            <person name="Joergensen T.S."/>
            <person name="Alvarez Arevalo M."/>
            <person name="Sterndorff E.B."/>
            <person name="Faurdal D."/>
            <person name="Vuksanovic O."/>
            <person name="Mourched A.-S."/>
            <person name="Charusanti P."/>
            <person name="Shaw S."/>
            <person name="Blin K."/>
            <person name="Weber T."/>
        </authorList>
    </citation>
    <scope>NUCLEOTIDE SEQUENCE</scope>
    <source>
        <strain evidence="4">NBC_00302</strain>
    </source>
</reference>
<name>A0ABZ1R1H8_9ACTN</name>
<dbReference type="Gene3D" id="3.60.40.10">
    <property type="entry name" value="PPM-type phosphatase domain"/>
    <property type="match status" value="1"/>
</dbReference>
<feature type="compositionally biased region" description="Basic residues" evidence="2">
    <location>
        <begin position="74"/>
        <end position="83"/>
    </location>
</feature>
<proteinExistence type="predicted"/>
<feature type="compositionally biased region" description="Basic and acidic residues" evidence="2">
    <location>
        <begin position="84"/>
        <end position="93"/>
    </location>
</feature>
<evidence type="ECO:0000259" key="3">
    <source>
        <dbReference type="Pfam" id="PF07228"/>
    </source>
</evidence>
<dbReference type="PANTHER" id="PTHR43156:SF2">
    <property type="entry name" value="STAGE II SPORULATION PROTEIN E"/>
    <property type="match status" value="1"/>
</dbReference>
<feature type="domain" description="PPM-type phosphatase" evidence="3">
    <location>
        <begin position="2"/>
        <end position="128"/>
    </location>
</feature>